<organism evidence="2 3">
    <name type="scientific">Tropicimonas isoalkanivorans</name>
    <dbReference type="NCBI Taxonomy" id="441112"/>
    <lineage>
        <taxon>Bacteria</taxon>
        <taxon>Pseudomonadati</taxon>
        <taxon>Pseudomonadota</taxon>
        <taxon>Alphaproteobacteria</taxon>
        <taxon>Rhodobacterales</taxon>
        <taxon>Roseobacteraceae</taxon>
        <taxon>Tropicimonas</taxon>
    </lineage>
</organism>
<evidence type="ECO:0000256" key="1">
    <source>
        <dbReference type="SAM" id="SignalP"/>
    </source>
</evidence>
<keyword evidence="3" id="KW-1185">Reference proteome</keyword>
<evidence type="ECO:0008006" key="4">
    <source>
        <dbReference type="Google" id="ProtNLM"/>
    </source>
</evidence>
<feature type="chain" id="PRO_5011481008" description="DUF3604 domain-containing protein" evidence="1">
    <location>
        <begin position="21"/>
        <end position="240"/>
    </location>
</feature>
<evidence type="ECO:0000313" key="2">
    <source>
        <dbReference type="EMBL" id="SFB76965.1"/>
    </source>
</evidence>
<dbReference type="Proteomes" id="UP000198728">
    <property type="component" value="Unassembled WGS sequence"/>
</dbReference>
<dbReference type="Pfam" id="PF12228">
    <property type="entry name" value="DUF3604"/>
    <property type="match status" value="1"/>
</dbReference>
<evidence type="ECO:0000313" key="3">
    <source>
        <dbReference type="Proteomes" id="UP000198728"/>
    </source>
</evidence>
<name>A0A1I1DPT0_9RHOB</name>
<protein>
    <recommendedName>
        <fullName evidence="4">DUF3604 domain-containing protein</fullName>
    </recommendedName>
</protein>
<proteinExistence type="predicted"/>
<keyword evidence="1" id="KW-0732">Signal</keyword>
<dbReference type="STRING" id="441112.SAMN04488094_101405"/>
<dbReference type="EMBL" id="FOLG01000001">
    <property type="protein sequence ID" value="SFB76965.1"/>
    <property type="molecule type" value="Genomic_DNA"/>
</dbReference>
<dbReference type="AlphaFoldDB" id="A0A1I1DPT0"/>
<sequence length="240" mass="25944">MEQYSYITAALFLSASAALAFEPSPEGSTLTEAFPGSSYSPYAGRGIPDRPLWGDSHLHTSTSFDAGAFGNRLDARAAYRFAKGQEVQATTGFMARLSRPLDWLVVADHSDNMGLFDLIFAQDPSIMSDSEGNRIATMIANGGEEGVAAALELIDAYSRGDVVSPALAVEAGSKPFRSVWQRQIDAAEEAYEPGLFTSFIGYEWTSLIQGGNMHRVVMYRDGGERAGMIDPFTTEAPFGR</sequence>
<dbReference type="InterPro" id="IPR022028">
    <property type="entry name" value="DUF3604"/>
</dbReference>
<accession>A0A1I1DPT0</accession>
<feature type="signal peptide" evidence="1">
    <location>
        <begin position="1"/>
        <end position="20"/>
    </location>
</feature>
<gene>
    <name evidence="2" type="ORF">SAMN04488094_101405</name>
</gene>
<reference evidence="2 3" key="1">
    <citation type="submission" date="2016-10" db="EMBL/GenBank/DDBJ databases">
        <authorList>
            <person name="de Groot N.N."/>
        </authorList>
    </citation>
    <scope>NUCLEOTIDE SEQUENCE [LARGE SCALE GENOMIC DNA]</scope>
    <source>
        <strain evidence="2 3">DSM 19548</strain>
    </source>
</reference>
<dbReference type="RefSeq" id="WP_245758713.1">
    <property type="nucleotide sequence ID" value="NZ_FOLG01000001.1"/>
</dbReference>